<dbReference type="VEuPathDB" id="FungiDB:H257_07746"/>
<dbReference type="GeneID" id="20809742"/>
<organism evidence="1">
    <name type="scientific">Aphanomyces astaci</name>
    <name type="common">Crayfish plague agent</name>
    <dbReference type="NCBI Taxonomy" id="112090"/>
    <lineage>
        <taxon>Eukaryota</taxon>
        <taxon>Sar</taxon>
        <taxon>Stramenopiles</taxon>
        <taxon>Oomycota</taxon>
        <taxon>Saprolegniomycetes</taxon>
        <taxon>Saprolegniales</taxon>
        <taxon>Verrucalvaceae</taxon>
        <taxon>Aphanomyces</taxon>
    </lineage>
</organism>
<proteinExistence type="predicted"/>
<dbReference type="AlphaFoldDB" id="W4GGZ2"/>
<evidence type="ECO:0000313" key="1">
    <source>
        <dbReference type="EMBL" id="ETV78960.1"/>
    </source>
</evidence>
<reference evidence="1" key="1">
    <citation type="submission" date="2013-12" db="EMBL/GenBank/DDBJ databases">
        <title>The Genome Sequence of Aphanomyces astaci APO3.</title>
        <authorList>
            <consortium name="The Broad Institute Genomics Platform"/>
            <person name="Russ C."/>
            <person name="Tyler B."/>
            <person name="van West P."/>
            <person name="Dieguez-Uribeondo J."/>
            <person name="Young S.K."/>
            <person name="Zeng Q."/>
            <person name="Gargeya S."/>
            <person name="Fitzgerald M."/>
            <person name="Abouelleil A."/>
            <person name="Alvarado L."/>
            <person name="Chapman S.B."/>
            <person name="Gainer-Dewar J."/>
            <person name="Goldberg J."/>
            <person name="Griggs A."/>
            <person name="Gujja S."/>
            <person name="Hansen M."/>
            <person name="Howarth C."/>
            <person name="Imamovic A."/>
            <person name="Ireland A."/>
            <person name="Larimer J."/>
            <person name="McCowan C."/>
            <person name="Murphy C."/>
            <person name="Pearson M."/>
            <person name="Poon T.W."/>
            <person name="Priest M."/>
            <person name="Roberts A."/>
            <person name="Saif S."/>
            <person name="Shea T."/>
            <person name="Sykes S."/>
            <person name="Wortman J."/>
            <person name="Nusbaum C."/>
            <person name="Birren B."/>
        </authorList>
    </citation>
    <scope>NUCLEOTIDE SEQUENCE [LARGE SCALE GENOMIC DNA]</scope>
    <source>
        <strain evidence="1">APO3</strain>
    </source>
</reference>
<dbReference type="RefSeq" id="XP_009831679.1">
    <property type="nucleotide sequence ID" value="XM_009833377.1"/>
</dbReference>
<dbReference type="EMBL" id="KI913129">
    <property type="protein sequence ID" value="ETV78960.1"/>
    <property type="molecule type" value="Genomic_DNA"/>
</dbReference>
<gene>
    <name evidence="1" type="ORF">H257_07746</name>
</gene>
<protein>
    <submittedName>
        <fullName evidence="1">Uncharacterized protein</fullName>
    </submittedName>
</protein>
<sequence>MAYINPDINQESVIPRKKDTFTASLQVYATNYVRGELLLPPAKLLQTLVQFCLMLPNHYAKHSFDNEAVGAYFASNCWVDAEERWSVVLRALGSDRVLSEYRAWSQYQPNPINWRVIWPRQRRVPMPVEDLVLQVHAGLDDFEGLGDH</sequence>
<name>W4GGZ2_APHAT</name>
<accession>W4GGZ2</accession>